<keyword evidence="17" id="KW-1185">Reference proteome</keyword>
<sequence>MFSSFFTNSKWHNIQLYLLIVIIPSIIISLLFVQIRYYQLKEDITDHAETTALFHKNQLDRFIGETTTSIETIALMANPQKSSYTEIERILSSTHQKDLRLSGLYYVDVKGNMLFGSHRLPKQVNVFDRQYFQRVLTTKTTVISNAYFGRLTGRYIVTIATPILDENKNIKAILLASLRLNYIESLMAELTPDTKVDVYDRNQLLVFQANDSAHTADIFVRTQLESVPWTVAVSATSIPRKDIFGLFLIALLSSFVVTNILFLIVKLLLVKRQAAKEHAQNESQKLELIGTLAASTAHEIRNPLTGIKGLVSLLSEKYTKEEDQFYFSIIQTEIDRINQIASEFLVLGKPTAENRKDYDLQSIVHEVIPIVESEANLHQITLLTNIDKEKLPIHCDKNQIKQVLLNLTKNALGSMESGGILTIVLTKKDHTCMMKVIDTGIGIPPERLAKIFHPFFTMKSEGTGLGLVVCKRIIEMYDGTIHIKSEVDVGTEVEVCLPLSHSHLY</sequence>
<evidence type="ECO:0000259" key="15">
    <source>
        <dbReference type="PROSITE" id="PS50109"/>
    </source>
</evidence>
<dbReference type="InterPro" id="IPR029151">
    <property type="entry name" value="Sensor-like_sf"/>
</dbReference>
<keyword evidence="8" id="KW-0547">Nucleotide-binding</keyword>
<evidence type="ECO:0000256" key="11">
    <source>
        <dbReference type="ARBA" id="ARBA00022989"/>
    </source>
</evidence>
<keyword evidence="7 14" id="KW-0812">Transmembrane</keyword>
<dbReference type="SMART" id="SM00388">
    <property type="entry name" value="HisKA"/>
    <property type="match status" value="1"/>
</dbReference>
<feature type="transmembrane region" description="Helical" evidence="14">
    <location>
        <begin position="243"/>
        <end position="269"/>
    </location>
</feature>
<gene>
    <name evidence="16" type="ORF">JOC83_003612</name>
</gene>
<name>A0ABS2QZT7_9BACI</name>
<keyword evidence="11 14" id="KW-1133">Transmembrane helix</keyword>
<evidence type="ECO:0000313" key="16">
    <source>
        <dbReference type="EMBL" id="MBM7704753.1"/>
    </source>
</evidence>
<keyword evidence="9 16" id="KW-0418">Kinase</keyword>
<dbReference type="Pfam" id="PF02518">
    <property type="entry name" value="HATPase_c"/>
    <property type="match status" value="1"/>
</dbReference>
<keyword evidence="10" id="KW-0067">ATP-binding</keyword>
<dbReference type="CDD" id="cd18773">
    <property type="entry name" value="PDC1_HK_sensor"/>
    <property type="match status" value="1"/>
</dbReference>
<evidence type="ECO:0000256" key="1">
    <source>
        <dbReference type="ARBA" id="ARBA00000085"/>
    </source>
</evidence>
<evidence type="ECO:0000313" key="17">
    <source>
        <dbReference type="Proteomes" id="UP000809829"/>
    </source>
</evidence>
<dbReference type="Gene3D" id="3.30.450.20">
    <property type="entry name" value="PAS domain"/>
    <property type="match status" value="2"/>
</dbReference>
<keyword evidence="13 14" id="KW-0472">Membrane</keyword>
<protein>
    <recommendedName>
        <fullName evidence="3">histidine kinase</fullName>
        <ecNumber evidence="3">2.7.13.3</ecNumber>
    </recommendedName>
</protein>
<accession>A0ABS2QZT7</accession>
<dbReference type="SUPFAM" id="SSF103190">
    <property type="entry name" value="Sensory domain-like"/>
    <property type="match status" value="1"/>
</dbReference>
<evidence type="ECO:0000256" key="2">
    <source>
        <dbReference type="ARBA" id="ARBA00004651"/>
    </source>
</evidence>
<dbReference type="SUPFAM" id="SSF55874">
    <property type="entry name" value="ATPase domain of HSP90 chaperone/DNA topoisomerase II/histidine kinase"/>
    <property type="match status" value="1"/>
</dbReference>
<organism evidence="16 17">
    <name type="scientific">Priestia iocasae</name>
    <dbReference type="NCBI Taxonomy" id="2291674"/>
    <lineage>
        <taxon>Bacteria</taxon>
        <taxon>Bacillati</taxon>
        <taxon>Bacillota</taxon>
        <taxon>Bacilli</taxon>
        <taxon>Bacillales</taxon>
        <taxon>Bacillaceae</taxon>
        <taxon>Priestia</taxon>
    </lineage>
</organism>
<dbReference type="Pfam" id="PF02743">
    <property type="entry name" value="dCache_1"/>
    <property type="match status" value="1"/>
</dbReference>
<dbReference type="InterPro" id="IPR004358">
    <property type="entry name" value="Sig_transdc_His_kin-like_C"/>
</dbReference>
<dbReference type="InterPro" id="IPR036890">
    <property type="entry name" value="HATPase_C_sf"/>
</dbReference>
<keyword evidence="6 16" id="KW-0808">Transferase</keyword>
<evidence type="ECO:0000256" key="9">
    <source>
        <dbReference type="ARBA" id="ARBA00022777"/>
    </source>
</evidence>
<dbReference type="PANTHER" id="PTHR43065">
    <property type="entry name" value="SENSOR HISTIDINE KINASE"/>
    <property type="match status" value="1"/>
</dbReference>
<dbReference type="Pfam" id="PF00512">
    <property type="entry name" value="HisKA"/>
    <property type="match status" value="1"/>
</dbReference>
<comment type="caution">
    <text evidence="16">The sequence shown here is derived from an EMBL/GenBank/DDBJ whole genome shotgun (WGS) entry which is preliminary data.</text>
</comment>
<proteinExistence type="predicted"/>
<comment type="subcellular location">
    <subcellularLocation>
        <location evidence="2">Cell membrane</location>
        <topology evidence="2">Multi-pass membrane protein</topology>
    </subcellularLocation>
</comment>
<evidence type="ECO:0000256" key="3">
    <source>
        <dbReference type="ARBA" id="ARBA00012438"/>
    </source>
</evidence>
<dbReference type="InterPro" id="IPR005467">
    <property type="entry name" value="His_kinase_dom"/>
</dbReference>
<dbReference type="EMBL" id="JAFBFC010000008">
    <property type="protein sequence ID" value="MBM7704753.1"/>
    <property type="molecule type" value="Genomic_DNA"/>
</dbReference>
<dbReference type="InterPro" id="IPR003594">
    <property type="entry name" value="HATPase_dom"/>
</dbReference>
<evidence type="ECO:0000256" key="10">
    <source>
        <dbReference type="ARBA" id="ARBA00022840"/>
    </source>
</evidence>
<feature type="domain" description="Histidine kinase" evidence="15">
    <location>
        <begin position="295"/>
        <end position="501"/>
    </location>
</feature>
<evidence type="ECO:0000256" key="6">
    <source>
        <dbReference type="ARBA" id="ARBA00022679"/>
    </source>
</evidence>
<comment type="catalytic activity">
    <reaction evidence="1">
        <text>ATP + protein L-histidine = ADP + protein N-phospho-L-histidine.</text>
        <dbReference type="EC" id="2.7.13.3"/>
    </reaction>
</comment>
<keyword evidence="4" id="KW-1003">Cell membrane</keyword>
<dbReference type="RefSeq" id="WP_205188752.1">
    <property type="nucleotide sequence ID" value="NZ_JAFBFC010000008.1"/>
</dbReference>
<evidence type="ECO:0000256" key="12">
    <source>
        <dbReference type="ARBA" id="ARBA00023012"/>
    </source>
</evidence>
<evidence type="ECO:0000256" key="4">
    <source>
        <dbReference type="ARBA" id="ARBA00022475"/>
    </source>
</evidence>
<evidence type="ECO:0000256" key="13">
    <source>
        <dbReference type="ARBA" id="ARBA00023136"/>
    </source>
</evidence>
<dbReference type="Gene3D" id="3.30.565.10">
    <property type="entry name" value="Histidine kinase-like ATPase, C-terminal domain"/>
    <property type="match status" value="1"/>
</dbReference>
<evidence type="ECO:0000256" key="7">
    <source>
        <dbReference type="ARBA" id="ARBA00022692"/>
    </source>
</evidence>
<feature type="transmembrane region" description="Helical" evidence="14">
    <location>
        <begin position="14"/>
        <end position="33"/>
    </location>
</feature>
<dbReference type="PROSITE" id="PS50109">
    <property type="entry name" value="HIS_KIN"/>
    <property type="match status" value="1"/>
</dbReference>
<dbReference type="InterPro" id="IPR036097">
    <property type="entry name" value="HisK_dim/P_sf"/>
</dbReference>
<dbReference type="SMART" id="SM00387">
    <property type="entry name" value="HATPase_c"/>
    <property type="match status" value="1"/>
</dbReference>
<dbReference type="InterPro" id="IPR003661">
    <property type="entry name" value="HisK_dim/P_dom"/>
</dbReference>
<dbReference type="CDD" id="cd00082">
    <property type="entry name" value="HisKA"/>
    <property type="match status" value="1"/>
</dbReference>
<keyword evidence="5" id="KW-0597">Phosphoprotein</keyword>
<dbReference type="PANTHER" id="PTHR43065:SF10">
    <property type="entry name" value="PEROXIDE STRESS-ACTIVATED HISTIDINE KINASE MAK3"/>
    <property type="match status" value="1"/>
</dbReference>
<dbReference type="PRINTS" id="PR00344">
    <property type="entry name" value="BCTRLSENSOR"/>
</dbReference>
<dbReference type="Proteomes" id="UP000809829">
    <property type="component" value="Unassembled WGS sequence"/>
</dbReference>
<dbReference type="InterPro" id="IPR033479">
    <property type="entry name" value="dCache_1"/>
</dbReference>
<reference evidence="16 17" key="1">
    <citation type="submission" date="2021-01" db="EMBL/GenBank/DDBJ databases">
        <title>Genomic Encyclopedia of Type Strains, Phase IV (KMG-IV): sequencing the most valuable type-strain genomes for metagenomic binning, comparative biology and taxonomic classification.</title>
        <authorList>
            <person name="Goeker M."/>
        </authorList>
    </citation>
    <scope>NUCLEOTIDE SEQUENCE [LARGE SCALE GENOMIC DNA]</scope>
    <source>
        <strain evidence="16 17">DSM 104297</strain>
    </source>
</reference>
<dbReference type="EC" id="2.7.13.3" evidence="3"/>
<dbReference type="Gene3D" id="1.10.287.130">
    <property type="match status" value="1"/>
</dbReference>
<evidence type="ECO:0000256" key="8">
    <source>
        <dbReference type="ARBA" id="ARBA00022741"/>
    </source>
</evidence>
<dbReference type="SUPFAM" id="SSF47384">
    <property type="entry name" value="Homodimeric domain of signal transducing histidine kinase"/>
    <property type="match status" value="1"/>
</dbReference>
<evidence type="ECO:0000256" key="5">
    <source>
        <dbReference type="ARBA" id="ARBA00022553"/>
    </source>
</evidence>
<dbReference type="GO" id="GO:0004673">
    <property type="term" value="F:protein histidine kinase activity"/>
    <property type="evidence" value="ECO:0007669"/>
    <property type="project" value="UniProtKB-EC"/>
</dbReference>
<evidence type="ECO:0000256" key="14">
    <source>
        <dbReference type="SAM" id="Phobius"/>
    </source>
</evidence>
<keyword evidence="12" id="KW-0902">Two-component regulatory system</keyword>